<feature type="region of interest" description="Disordered" evidence="1">
    <location>
        <begin position="415"/>
        <end position="469"/>
    </location>
</feature>
<dbReference type="Proteomes" id="UP000027361">
    <property type="component" value="Unassembled WGS sequence"/>
</dbReference>
<feature type="compositionally biased region" description="Low complexity" evidence="1">
    <location>
        <begin position="415"/>
        <end position="446"/>
    </location>
</feature>
<keyword evidence="4" id="KW-1185">Reference proteome</keyword>
<dbReference type="AlphaFoldDB" id="A0A066W878"/>
<dbReference type="Pfam" id="PF00134">
    <property type="entry name" value="Cyclin_N"/>
    <property type="match status" value="1"/>
</dbReference>
<name>A0A066W878_TILAU</name>
<dbReference type="OMA" id="LFACPLD"/>
<evidence type="ECO:0000313" key="4">
    <source>
        <dbReference type="Proteomes" id="UP000027361"/>
    </source>
</evidence>
<dbReference type="OrthoDB" id="244495at2759"/>
<feature type="domain" description="Cyclin N-terminal" evidence="2">
    <location>
        <begin position="97"/>
        <end position="192"/>
    </location>
</feature>
<feature type="region of interest" description="Disordered" evidence="1">
    <location>
        <begin position="1"/>
        <end position="47"/>
    </location>
</feature>
<feature type="compositionally biased region" description="Polar residues" evidence="1">
    <location>
        <begin position="263"/>
        <end position="272"/>
    </location>
</feature>
<evidence type="ECO:0000256" key="1">
    <source>
        <dbReference type="SAM" id="MobiDB-lite"/>
    </source>
</evidence>
<dbReference type="InterPro" id="IPR013922">
    <property type="entry name" value="Cyclin_PHO80-like"/>
</dbReference>
<dbReference type="GO" id="GO:0016538">
    <property type="term" value="F:cyclin-dependent protein serine/threonine kinase regulator activity"/>
    <property type="evidence" value="ECO:0007669"/>
    <property type="project" value="TreeGrafter"/>
</dbReference>
<dbReference type="Gene3D" id="1.10.472.10">
    <property type="entry name" value="Cyclin-like"/>
    <property type="match status" value="1"/>
</dbReference>
<dbReference type="HOGENOM" id="CLU_050728_1_0_1"/>
<proteinExistence type="predicted"/>
<dbReference type="GO" id="GO:0019901">
    <property type="term" value="F:protein kinase binding"/>
    <property type="evidence" value="ECO:0007669"/>
    <property type="project" value="InterPro"/>
</dbReference>
<dbReference type="GeneID" id="25267773"/>
<gene>
    <name evidence="3" type="ORF">K437DRAFT_73894</name>
</gene>
<comment type="caution">
    <text evidence="3">The sequence shown here is derived from an EMBL/GenBank/DDBJ whole genome shotgun (WGS) entry which is preliminary data.</text>
</comment>
<sequence>MAAVATQWPTAVAPLEPRHGRSSSASGACSTQQVQQSHPHQQASSPRLDFDRFYGHRELSELCETVISALFACPLDSAAASAACNGTGTKAGRQAPRLAEFIAYAVHRTRLPLAVTHQALFLLKRLKARFPAARGSSGHRLFISALMLASKASCDDTYSNKSWTIVGQGLFSLREVNQMERELFGYLGFKVNVSNEDLTPFVASLNSGRINEAISTVPALAQTYAAPSTSTVPVSSPCIATAPITMAVRSESLSTMPPHATYESASVASSPSLVGPHRSTSHRTRHQSTAETVSTFNNRASISGYPSAMSRSSYYASASHPHMYHPHHYASTLPAASSPRAAAFMQRSASAHHERTSSAHAFQQYTMGLREASNSAPPASMVPAITPPALSQSYCMSSPSSSSCSSLRQSFSAASTGSSFSASPSPSLIGGSSSASRYSSSLSSGRTTPDLETPPTEFDEDACYSDSSVSPVAQDVDDAAWQHGGNTRAASHGASYDGRPFYAAVQQHAHQYQPYRGDKHDPTAAMLANYAPQWSA</sequence>
<dbReference type="InterPro" id="IPR006671">
    <property type="entry name" value="Cyclin_N"/>
</dbReference>
<dbReference type="STRING" id="1037660.A0A066W878"/>
<dbReference type="GO" id="GO:0005634">
    <property type="term" value="C:nucleus"/>
    <property type="evidence" value="ECO:0007669"/>
    <property type="project" value="TreeGrafter"/>
</dbReference>
<evidence type="ECO:0000313" key="3">
    <source>
        <dbReference type="EMBL" id="KDN49921.1"/>
    </source>
</evidence>
<dbReference type="EMBL" id="JMSN01000020">
    <property type="protein sequence ID" value="KDN49921.1"/>
    <property type="molecule type" value="Genomic_DNA"/>
</dbReference>
<organism evidence="3 4">
    <name type="scientific">Tilletiaria anomala (strain ATCC 24038 / CBS 436.72 / UBC 951)</name>
    <dbReference type="NCBI Taxonomy" id="1037660"/>
    <lineage>
        <taxon>Eukaryota</taxon>
        <taxon>Fungi</taxon>
        <taxon>Dikarya</taxon>
        <taxon>Basidiomycota</taxon>
        <taxon>Ustilaginomycotina</taxon>
        <taxon>Exobasidiomycetes</taxon>
        <taxon>Georgefischeriales</taxon>
        <taxon>Tilletiariaceae</taxon>
        <taxon>Tilletiaria</taxon>
    </lineage>
</organism>
<reference evidence="3 4" key="1">
    <citation type="submission" date="2014-05" db="EMBL/GenBank/DDBJ databases">
        <title>Draft genome sequence of a rare smut relative, Tilletiaria anomala UBC 951.</title>
        <authorList>
            <consortium name="DOE Joint Genome Institute"/>
            <person name="Toome M."/>
            <person name="Kuo A."/>
            <person name="Henrissat B."/>
            <person name="Lipzen A."/>
            <person name="Tritt A."/>
            <person name="Yoshinaga Y."/>
            <person name="Zane M."/>
            <person name="Barry K."/>
            <person name="Grigoriev I.V."/>
            <person name="Spatafora J.W."/>
            <person name="Aimea M.C."/>
        </authorList>
    </citation>
    <scope>NUCLEOTIDE SEQUENCE [LARGE SCALE GENOMIC DNA]</scope>
    <source>
        <strain evidence="3 4">UBC 951</strain>
    </source>
</reference>
<dbReference type="PANTHER" id="PTHR15615:SF108">
    <property type="entry name" value="PROTEIN CNPPD1"/>
    <property type="match status" value="1"/>
</dbReference>
<dbReference type="CDD" id="cd20557">
    <property type="entry name" value="CYCLIN_ScPCL1-like"/>
    <property type="match status" value="1"/>
</dbReference>
<feature type="region of interest" description="Disordered" evidence="1">
    <location>
        <begin position="262"/>
        <end position="291"/>
    </location>
</feature>
<dbReference type="PANTHER" id="PTHR15615">
    <property type="match status" value="1"/>
</dbReference>
<dbReference type="InterPro" id="IPR036915">
    <property type="entry name" value="Cyclin-like_sf"/>
</dbReference>
<dbReference type="GO" id="GO:0000307">
    <property type="term" value="C:cyclin-dependent protein kinase holoenzyme complex"/>
    <property type="evidence" value="ECO:0007669"/>
    <property type="project" value="TreeGrafter"/>
</dbReference>
<evidence type="ECO:0000259" key="2">
    <source>
        <dbReference type="Pfam" id="PF00134"/>
    </source>
</evidence>
<accession>A0A066W878</accession>
<dbReference type="SUPFAM" id="SSF47954">
    <property type="entry name" value="Cyclin-like"/>
    <property type="match status" value="1"/>
</dbReference>
<feature type="compositionally biased region" description="Low complexity" evidence="1">
    <location>
        <begin position="30"/>
        <end position="46"/>
    </location>
</feature>
<protein>
    <recommendedName>
        <fullName evidence="2">Cyclin N-terminal domain-containing protein</fullName>
    </recommendedName>
</protein>
<dbReference type="RefSeq" id="XP_013244435.1">
    <property type="nucleotide sequence ID" value="XM_013388981.1"/>
</dbReference>
<dbReference type="InParanoid" id="A0A066W878"/>